<dbReference type="PANTHER" id="PTHR44688:SF16">
    <property type="entry name" value="DNA-BINDING TRANSCRIPTIONAL ACTIVATOR DEVR_DOSR"/>
    <property type="match status" value="1"/>
</dbReference>
<dbReference type="EMBL" id="CP130319">
    <property type="protein sequence ID" value="WNR45156.1"/>
    <property type="molecule type" value="Genomic_DNA"/>
</dbReference>
<dbReference type="PROSITE" id="PS50043">
    <property type="entry name" value="HTH_LUXR_2"/>
    <property type="match status" value="1"/>
</dbReference>
<dbReference type="PRINTS" id="PR00038">
    <property type="entry name" value="HTHLUXR"/>
</dbReference>
<evidence type="ECO:0000313" key="6">
    <source>
        <dbReference type="Proteomes" id="UP001304650"/>
    </source>
</evidence>
<evidence type="ECO:0000313" key="5">
    <source>
        <dbReference type="EMBL" id="WNR45156.1"/>
    </source>
</evidence>
<dbReference type="InterPro" id="IPR019734">
    <property type="entry name" value="TPR_rpt"/>
</dbReference>
<dbReference type="RefSeq" id="WP_314801668.1">
    <property type="nucleotide sequence ID" value="NZ_CP130319.1"/>
</dbReference>
<dbReference type="Gene3D" id="1.10.10.10">
    <property type="entry name" value="Winged helix-like DNA-binding domain superfamily/Winged helix DNA-binding domain"/>
    <property type="match status" value="1"/>
</dbReference>
<gene>
    <name evidence="5" type="ORF">MJB10_03110</name>
</gene>
<dbReference type="GO" id="GO:0006355">
    <property type="term" value="P:regulation of DNA-templated transcription"/>
    <property type="evidence" value="ECO:0007669"/>
    <property type="project" value="InterPro"/>
</dbReference>
<protein>
    <submittedName>
        <fullName evidence="5">LuxR C-terminal-related transcriptional regulator</fullName>
    </submittedName>
</protein>
<evidence type="ECO:0000256" key="3">
    <source>
        <dbReference type="ARBA" id="ARBA00023163"/>
    </source>
</evidence>
<dbReference type="CDD" id="cd06170">
    <property type="entry name" value="LuxR_C_like"/>
    <property type="match status" value="1"/>
</dbReference>
<dbReference type="InterPro" id="IPR036388">
    <property type="entry name" value="WH-like_DNA-bd_sf"/>
</dbReference>
<dbReference type="SMART" id="SM00028">
    <property type="entry name" value="TPR"/>
    <property type="match status" value="4"/>
</dbReference>
<dbReference type="Pfam" id="PF00196">
    <property type="entry name" value="GerE"/>
    <property type="match status" value="1"/>
</dbReference>
<keyword evidence="3" id="KW-0804">Transcription</keyword>
<dbReference type="InterPro" id="IPR041617">
    <property type="entry name" value="TPR_MalT"/>
</dbReference>
<evidence type="ECO:0000256" key="2">
    <source>
        <dbReference type="ARBA" id="ARBA00023125"/>
    </source>
</evidence>
<dbReference type="PANTHER" id="PTHR44688">
    <property type="entry name" value="DNA-BINDING TRANSCRIPTIONAL ACTIVATOR DEVR_DOSR"/>
    <property type="match status" value="1"/>
</dbReference>
<proteinExistence type="predicted"/>
<feature type="domain" description="HTH luxR-type" evidence="4">
    <location>
        <begin position="805"/>
        <end position="870"/>
    </location>
</feature>
<dbReference type="InterPro" id="IPR027417">
    <property type="entry name" value="P-loop_NTPase"/>
</dbReference>
<sequence>MKQETKPHVTNEVLTTKLEKPPLRHLIVTRNHLIDLLHRGQDKKLSLVSAPAGFGKTTVVSQWASMCDRPVAWLSLDERDNDVIRFLTYVIEAIRSVFPNLGNGILIALRSPQLPQINAVLSQLINELNTLQKAFSMVIDDYHVIHNPSIQQGLSFLVAQMPFHMNLTIVSRDIPDLPLSKLRAKNQLMEIGVKELRFTDIETACFLNQVMGLSLTKKNMIELEKRTEGWVTGLQLAALSIQGNNDVTYILENDSFPGSHHFVMDYLLDEVLVQLPENILHFLMATSVLERFSAPLCDAVLSNEWIPSGWNSQKTIEYLERNNLFLIPLDQERRWYRYHHLFAELLKARLEKNREQIAGDPDMISKLHKRASLWYENNHFTLEAFYHAVEAKDIEGASRLVEGGGVPLLYRGAATPVLHWFESLPLSVLDAKPSLRVLYATTLLFLGRVGEVEKILVTVENTLRSLPQNETNNNLMGHIFATRAAVAVSQNNVSRIMECSQHAIENLSPLNLPVLAATKWTLGFAHQMQGNHKLAREVYEEALRSSETIGHFIITILASIGLGNIYEMENQLHLAKNSYMKVLNLDGHLAFPASAVAYLGLSRIAYEQDHMKEALDLIQEAIQLARHLNNMDTLAVCELFCAKINLAQGKVGETLKLLKQASQSLQKNNFSKNMYKVAQVEVLTRLHLNEIPSARYLVQKYNLPNEQIRVHLAAGETEQALLKIQSMSQAPMEMLILHALTYFQAKEIQKAVVPLMEAIEIAKTEGHLRVFLDEGAPMEALLKASLRFEIMTDHIKTLLLHFSTKHPSMAPLTQRELEVLRLIAQGLSNHEISKMLFVTLNTIKGHNQRIFSKLQVKSRAEAILRTHELRLL</sequence>
<dbReference type="GO" id="GO:0003677">
    <property type="term" value="F:DNA binding"/>
    <property type="evidence" value="ECO:0007669"/>
    <property type="project" value="UniProtKB-KW"/>
</dbReference>
<name>A0AA96RLA8_9BACL</name>
<evidence type="ECO:0000259" key="4">
    <source>
        <dbReference type="PROSITE" id="PS50043"/>
    </source>
</evidence>
<dbReference type="PROSITE" id="PS00622">
    <property type="entry name" value="HTH_LUXR_1"/>
    <property type="match status" value="1"/>
</dbReference>
<keyword evidence="2" id="KW-0238">DNA-binding</keyword>
<keyword evidence="1" id="KW-0805">Transcription regulation</keyword>
<keyword evidence="6" id="KW-1185">Reference proteome</keyword>
<dbReference type="InterPro" id="IPR011990">
    <property type="entry name" value="TPR-like_helical_dom_sf"/>
</dbReference>
<dbReference type="SUPFAM" id="SSF46894">
    <property type="entry name" value="C-terminal effector domain of the bipartite response regulators"/>
    <property type="match status" value="1"/>
</dbReference>
<evidence type="ECO:0000256" key="1">
    <source>
        <dbReference type="ARBA" id="ARBA00023015"/>
    </source>
</evidence>
<dbReference type="Gene3D" id="3.40.50.300">
    <property type="entry name" value="P-loop containing nucleotide triphosphate hydrolases"/>
    <property type="match status" value="1"/>
</dbReference>
<dbReference type="Gene3D" id="1.25.40.10">
    <property type="entry name" value="Tetratricopeptide repeat domain"/>
    <property type="match status" value="1"/>
</dbReference>
<organism evidence="5 6">
    <name type="scientific">Paenibacillus roseopurpureus</name>
    <dbReference type="NCBI Taxonomy" id="2918901"/>
    <lineage>
        <taxon>Bacteria</taxon>
        <taxon>Bacillati</taxon>
        <taxon>Bacillota</taxon>
        <taxon>Bacilli</taxon>
        <taxon>Bacillales</taxon>
        <taxon>Paenibacillaceae</taxon>
        <taxon>Paenibacillus</taxon>
    </lineage>
</organism>
<dbReference type="Pfam" id="PF25873">
    <property type="entry name" value="WHD_MalT"/>
    <property type="match status" value="1"/>
</dbReference>
<dbReference type="InterPro" id="IPR000792">
    <property type="entry name" value="Tscrpt_reg_LuxR_C"/>
</dbReference>
<dbReference type="SMART" id="SM00421">
    <property type="entry name" value="HTH_LUXR"/>
    <property type="match status" value="1"/>
</dbReference>
<dbReference type="KEGG" id="proo:MJB10_03110"/>
<dbReference type="SUPFAM" id="SSF48452">
    <property type="entry name" value="TPR-like"/>
    <property type="match status" value="1"/>
</dbReference>
<dbReference type="Pfam" id="PF17874">
    <property type="entry name" value="TPR_MalT"/>
    <property type="match status" value="1"/>
</dbReference>
<dbReference type="InterPro" id="IPR016032">
    <property type="entry name" value="Sig_transdc_resp-reg_C-effctor"/>
</dbReference>
<dbReference type="Proteomes" id="UP001304650">
    <property type="component" value="Chromosome"/>
</dbReference>
<reference evidence="5" key="1">
    <citation type="submission" date="2022-02" db="EMBL/GenBank/DDBJ databases">
        <title>Paenibacillus sp. MBLB1832 Whole Genome Shotgun Sequencing.</title>
        <authorList>
            <person name="Hwang C.Y."/>
            <person name="Cho E.-S."/>
            <person name="Seo M.-J."/>
        </authorList>
    </citation>
    <scope>NUCLEOTIDE SEQUENCE</scope>
    <source>
        <strain evidence="5">MBLB1832</strain>
    </source>
</reference>
<dbReference type="AlphaFoldDB" id="A0AA96RLA8"/>
<dbReference type="InterPro" id="IPR059106">
    <property type="entry name" value="WHD_MalT"/>
</dbReference>
<accession>A0AA96RLA8</accession>
<dbReference type="SUPFAM" id="SSF52540">
    <property type="entry name" value="P-loop containing nucleoside triphosphate hydrolases"/>
    <property type="match status" value="1"/>
</dbReference>